<keyword evidence="1" id="KW-0472">Membrane</keyword>
<dbReference type="RefSeq" id="XP_034245066.1">
    <property type="nucleotide sequence ID" value="XM_034389175.1"/>
</dbReference>
<proteinExistence type="predicted"/>
<feature type="transmembrane region" description="Helical" evidence="1">
    <location>
        <begin position="84"/>
        <end position="110"/>
    </location>
</feature>
<dbReference type="KEGG" id="tpal:117647434"/>
<keyword evidence="1" id="KW-0812">Transmembrane</keyword>
<organism evidence="3">
    <name type="scientific">Thrips palmi</name>
    <name type="common">Melon thrips</name>
    <dbReference type="NCBI Taxonomy" id="161013"/>
    <lineage>
        <taxon>Eukaryota</taxon>
        <taxon>Metazoa</taxon>
        <taxon>Ecdysozoa</taxon>
        <taxon>Arthropoda</taxon>
        <taxon>Hexapoda</taxon>
        <taxon>Insecta</taxon>
        <taxon>Pterygota</taxon>
        <taxon>Neoptera</taxon>
        <taxon>Paraneoptera</taxon>
        <taxon>Thysanoptera</taxon>
        <taxon>Terebrantia</taxon>
        <taxon>Thripoidea</taxon>
        <taxon>Thripidae</taxon>
        <taxon>Thrips</taxon>
    </lineage>
</organism>
<dbReference type="GeneID" id="117647434"/>
<dbReference type="Proteomes" id="UP000515158">
    <property type="component" value="Unplaced"/>
</dbReference>
<evidence type="ECO:0000313" key="2">
    <source>
        <dbReference type="Proteomes" id="UP000515158"/>
    </source>
</evidence>
<dbReference type="AlphaFoldDB" id="A0A6P8Z5G3"/>
<accession>A0A6P8Z5G3</accession>
<keyword evidence="1" id="KW-1133">Transmembrane helix</keyword>
<gene>
    <name evidence="3" type="primary">LOC117647434</name>
</gene>
<dbReference type="InParanoid" id="A0A6P8Z5G3"/>
<sequence>MKSILTYCCLSVTLSKAVSLIIFSLLQDRRTTYQWAVVQRSTLEASMEMERIVFTVLPVILVMVYVMPILCTVEVLVLGKEAELFAYVTASHVVTLLIPMCLAGDSLSLFRNEVSNGAYNGPWTEERPFGRYFRLHMMRASFGVAGRLRGIGIGALDRRSCIQALKSWYNFVQFFRNFSPGAPR</sequence>
<keyword evidence="2" id="KW-1185">Reference proteome</keyword>
<protein>
    <submittedName>
        <fullName evidence="3">Uncharacterized protein LOC117647434 isoform X1</fullName>
    </submittedName>
</protein>
<feature type="transmembrane region" description="Helical" evidence="1">
    <location>
        <begin position="52"/>
        <end position="77"/>
    </location>
</feature>
<name>A0A6P8Z5G3_THRPL</name>
<reference evidence="3" key="1">
    <citation type="submission" date="2025-08" db="UniProtKB">
        <authorList>
            <consortium name="RefSeq"/>
        </authorList>
    </citation>
    <scope>IDENTIFICATION</scope>
    <source>
        <tissue evidence="3">Total insect</tissue>
    </source>
</reference>
<evidence type="ECO:0000313" key="3">
    <source>
        <dbReference type="RefSeq" id="XP_034245066.1"/>
    </source>
</evidence>
<evidence type="ECO:0000256" key="1">
    <source>
        <dbReference type="SAM" id="Phobius"/>
    </source>
</evidence>